<gene>
    <name evidence="1" type="ORF">SAMN05421797_104102</name>
</gene>
<accession>A0A1N6WIL1</accession>
<reference evidence="2" key="1">
    <citation type="submission" date="2017-01" db="EMBL/GenBank/DDBJ databases">
        <authorList>
            <person name="Varghese N."/>
            <person name="Submissions S."/>
        </authorList>
    </citation>
    <scope>NUCLEOTIDE SEQUENCE [LARGE SCALE GENOMIC DNA]</scope>
    <source>
        <strain evidence="2">DSM 15366</strain>
    </source>
</reference>
<sequence length="74" mass="8554">MRKLVVIRILYFLIVGVLCAEQPSIFRKDWDSFCDKRFNGKYLKKKTPKRKISLGLSPLVGCCIYLKPISFSPS</sequence>
<proteinExistence type="predicted"/>
<dbReference type="EMBL" id="FTMA01000004">
    <property type="protein sequence ID" value="SIQ89953.1"/>
    <property type="molecule type" value="Genomic_DNA"/>
</dbReference>
<evidence type="ECO:0000313" key="2">
    <source>
        <dbReference type="Proteomes" id="UP000186953"/>
    </source>
</evidence>
<evidence type="ECO:0000313" key="1">
    <source>
        <dbReference type="EMBL" id="SIQ89953.1"/>
    </source>
</evidence>
<name>A0A1N6WIL1_9FLAO</name>
<keyword evidence="2" id="KW-1185">Reference proteome</keyword>
<organism evidence="1 2">
    <name type="scientific">Maribacter ulvicola</name>
    <dbReference type="NCBI Taxonomy" id="228959"/>
    <lineage>
        <taxon>Bacteria</taxon>
        <taxon>Pseudomonadati</taxon>
        <taxon>Bacteroidota</taxon>
        <taxon>Flavobacteriia</taxon>
        <taxon>Flavobacteriales</taxon>
        <taxon>Flavobacteriaceae</taxon>
        <taxon>Maribacter</taxon>
    </lineage>
</organism>
<dbReference type="AlphaFoldDB" id="A0A1N6WIL1"/>
<protein>
    <submittedName>
        <fullName evidence="1">Uncharacterized protein</fullName>
    </submittedName>
</protein>
<dbReference type="Proteomes" id="UP000186953">
    <property type="component" value="Unassembled WGS sequence"/>
</dbReference>